<evidence type="ECO:0000313" key="1">
    <source>
        <dbReference type="EMBL" id="OGN00313.1"/>
    </source>
</evidence>
<dbReference type="STRING" id="1802662.A2736_00900"/>
<comment type="caution">
    <text evidence="1">The sequence shown here is derived from an EMBL/GenBank/DDBJ whole genome shotgun (WGS) entry which is preliminary data.</text>
</comment>
<organism evidence="1 2">
    <name type="scientific">Candidatus Yanofskybacteria bacterium RIFCSPHIGHO2_01_FULL_41_27</name>
    <dbReference type="NCBI Taxonomy" id="1802662"/>
    <lineage>
        <taxon>Bacteria</taxon>
        <taxon>Candidatus Yanofskyibacteriota</taxon>
    </lineage>
</organism>
<gene>
    <name evidence="1" type="ORF">A2736_00900</name>
</gene>
<accession>A0A1F8EHN6</accession>
<protein>
    <submittedName>
        <fullName evidence="1">Uncharacterized protein</fullName>
    </submittedName>
</protein>
<dbReference type="SUPFAM" id="SSF52309">
    <property type="entry name" value="N-(deoxy)ribosyltransferase-like"/>
    <property type="match status" value="1"/>
</dbReference>
<reference evidence="1 2" key="1">
    <citation type="journal article" date="2016" name="Nat. Commun.">
        <title>Thousands of microbial genomes shed light on interconnected biogeochemical processes in an aquifer system.</title>
        <authorList>
            <person name="Anantharaman K."/>
            <person name="Brown C.T."/>
            <person name="Hug L.A."/>
            <person name="Sharon I."/>
            <person name="Castelle C.J."/>
            <person name="Probst A.J."/>
            <person name="Thomas B.C."/>
            <person name="Singh A."/>
            <person name="Wilkins M.J."/>
            <person name="Karaoz U."/>
            <person name="Brodie E.L."/>
            <person name="Williams K.H."/>
            <person name="Hubbard S.S."/>
            <person name="Banfield J.F."/>
        </authorList>
    </citation>
    <scope>NUCLEOTIDE SEQUENCE [LARGE SCALE GENOMIC DNA]</scope>
</reference>
<dbReference type="AlphaFoldDB" id="A0A1F8EHN6"/>
<sequence>MKKTKEIQKMEKRQNGYTDDDLLAIKNAQTFEELCPIAFGVIKRLGPPVGFVCGPISAAGGTKSVEKNMQIFQSHIEFLENRGLKIFNQLPFEQTVWRLTASGKNEGNILENFYLPLFKSGVFHIFYFIPGWESSFGASWEFRKAQKLELTIIHL</sequence>
<proteinExistence type="predicted"/>
<dbReference type="EMBL" id="MGJC01000007">
    <property type="protein sequence ID" value="OGN00313.1"/>
    <property type="molecule type" value="Genomic_DNA"/>
</dbReference>
<name>A0A1F8EHN6_9BACT</name>
<evidence type="ECO:0000313" key="2">
    <source>
        <dbReference type="Proteomes" id="UP000177503"/>
    </source>
</evidence>
<dbReference type="Proteomes" id="UP000177503">
    <property type="component" value="Unassembled WGS sequence"/>
</dbReference>